<reference evidence="2 3" key="1">
    <citation type="journal article" date="2014" name="Microbiology">
        <title>Unravelling the complete genome sequence of Advenella mimigardefordensis strain DPN7T and novel insights in the catabolism of the xenobiotic polythioester precursor 3,3'-dithiodipropionate.</title>
        <authorList>
            <person name="Wubbeler J.H."/>
            <person name="Hiessl S."/>
            <person name="Schuldes J."/>
            <person name="Thurmer A."/>
            <person name="Daniel R."/>
            <person name="Steinbuchel A."/>
        </authorList>
    </citation>
    <scope>NUCLEOTIDE SEQUENCE [LARGE SCALE GENOMIC DNA]</scope>
    <source>
        <strain evidence="3">DSM 17166 / LMG 22922 / DPN7</strain>
    </source>
</reference>
<dbReference type="HOGENOM" id="CLU_101141_2_2_4"/>
<dbReference type="PANTHER" id="PTHR31793:SF24">
    <property type="entry name" value="LONG-CHAIN ACYL-COA THIOESTERASE FADM"/>
    <property type="match status" value="1"/>
</dbReference>
<dbReference type="PANTHER" id="PTHR31793">
    <property type="entry name" value="4-HYDROXYBENZOYL-COA THIOESTERASE FAMILY MEMBER"/>
    <property type="match status" value="1"/>
</dbReference>
<dbReference type="EMBL" id="CP003915">
    <property type="protein sequence ID" value="AHG64433.1"/>
    <property type="molecule type" value="Genomic_DNA"/>
</dbReference>
<evidence type="ECO:0000256" key="1">
    <source>
        <dbReference type="SAM" id="MobiDB-lite"/>
    </source>
</evidence>
<organism evidence="2 3">
    <name type="scientific">Advenella mimigardefordensis (strain DSM 17166 / LMG 22922 / DPN7)</name>
    <dbReference type="NCBI Taxonomy" id="1247726"/>
    <lineage>
        <taxon>Bacteria</taxon>
        <taxon>Pseudomonadati</taxon>
        <taxon>Pseudomonadota</taxon>
        <taxon>Betaproteobacteria</taxon>
        <taxon>Burkholderiales</taxon>
        <taxon>Alcaligenaceae</taxon>
    </lineage>
</organism>
<dbReference type="Pfam" id="PF13279">
    <property type="entry name" value="4HBT_2"/>
    <property type="match status" value="1"/>
</dbReference>
<dbReference type="RefSeq" id="WP_052342314.1">
    <property type="nucleotide sequence ID" value="NZ_CP003915.1"/>
</dbReference>
<dbReference type="STRING" id="1247726.MIM_c23590"/>
<dbReference type="AlphaFoldDB" id="W0PHJ8"/>
<dbReference type="InterPro" id="IPR050563">
    <property type="entry name" value="4-hydroxybenzoyl-CoA_TE"/>
</dbReference>
<dbReference type="Gene3D" id="3.10.129.10">
    <property type="entry name" value="Hotdog Thioesterase"/>
    <property type="match status" value="1"/>
</dbReference>
<dbReference type="OrthoDB" id="9799036at2"/>
<gene>
    <name evidence="2" type="ORF">MIM_c23590</name>
</gene>
<dbReference type="Proteomes" id="UP000019095">
    <property type="component" value="Chromosome"/>
</dbReference>
<dbReference type="KEGG" id="amim:MIM_c23590"/>
<evidence type="ECO:0000313" key="2">
    <source>
        <dbReference type="EMBL" id="AHG64433.1"/>
    </source>
</evidence>
<dbReference type="InterPro" id="IPR029069">
    <property type="entry name" value="HotDog_dom_sf"/>
</dbReference>
<feature type="region of interest" description="Disordered" evidence="1">
    <location>
        <begin position="1"/>
        <end position="23"/>
    </location>
</feature>
<keyword evidence="3" id="KW-1185">Reference proteome</keyword>
<protein>
    <submittedName>
        <fullName evidence="2">Putative thioesterase</fullName>
    </submittedName>
</protein>
<dbReference type="eggNOG" id="COG0824">
    <property type="taxonomic scope" value="Bacteria"/>
</dbReference>
<accession>W0PHJ8</accession>
<name>W0PHJ8_ADVMD</name>
<dbReference type="PATRIC" id="fig|1247726.3.peg.2590"/>
<sequence>MPDSADSADRISPASSQDRSVQGEHRHIFALRWADMDALQHVNNTVYFRAIEEARMQILGPLRHLFAPGTGVVLARAECDFLRPMSWPGNMEIVHQLARLGRSSLDCNILIRKEGEPDILYARSRAVVVLSDLASGKSSPWSAALLEQLQKQFALAPSHAGA</sequence>
<dbReference type="SUPFAM" id="SSF54637">
    <property type="entry name" value="Thioesterase/thiol ester dehydrase-isomerase"/>
    <property type="match status" value="1"/>
</dbReference>
<proteinExistence type="predicted"/>
<dbReference type="GO" id="GO:0047617">
    <property type="term" value="F:fatty acyl-CoA hydrolase activity"/>
    <property type="evidence" value="ECO:0007669"/>
    <property type="project" value="TreeGrafter"/>
</dbReference>
<evidence type="ECO:0000313" key="3">
    <source>
        <dbReference type="Proteomes" id="UP000019095"/>
    </source>
</evidence>
<dbReference type="CDD" id="cd00586">
    <property type="entry name" value="4HBT"/>
    <property type="match status" value="1"/>
</dbReference>